<comment type="subcellular location">
    <subcellularLocation>
        <location evidence="1 9">Cell membrane</location>
        <topology evidence="1 9">Multi-pass membrane protein</topology>
    </subcellularLocation>
</comment>
<evidence type="ECO:0000313" key="13">
    <source>
        <dbReference type="Proteomes" id="UP000006281"/>
    </source>
</evidence>
<dbReference type="InterPro" id="IPR006469">
    <property type="entry name" value="NifC_ABC_porter"/>
</dbReference>
<evidence type="ECO:0000259" key="11">
    <source>
        <dbReference type="PROSITE" id="PS50928"/>
    </source>
</evidence>
<sequence>MTSRRARGRLPAVLVLPALLGLGFLLVPLVGLLVRAPWSTLPDRLLSAEVGEALRLSLVCASLATVVCLVLGIPLAWLLARADVPGRGLLRALVTVPLVLPPVVGGVALLLVLGRRGVIGQYLDAWFGISLPFTTAGVVVAEAFVAMPFLVISVEGALRAADPRFEEAAATLGASRWLTFRRVTLPSITPGVVAGAVLCWARALGEFGATITFAGNFPGETTTMPLAVYLALETEPEAAIVLSLVLLVVSVGVLAGLRDRWIRGAT</sequence>
<keyword evidence="8 9" id="KW-0472">Membrane</keyword>
<evidence type="ECO:0000256" key="2">
    <source>
        <dbReference type="ARBA" id="ARBA00007069"/>
    </source>
</evidence>
<dbReference type="Proteomes" id="UP000006281">
    <property type="component" value="Chromosome"/>
</dbReference>
<dbReference type="InterPro" id="IPR011867">
    <property type="entry name" value="ModB_ABC"/>
</dbReference>
<evidence type="ECO:0000256" key="5">
    <source>
        <dbReference type="ARBA" id="ARBA00022505"/>
    </source>
</evidence>
<dbReference type="RefSeq" id="WP_015100162.1">
    <property type="nucleotide sequence ID" value="NC_019673.1"/>
</dbReference>
<dbReference type="eggNOG" id="COG4149">
    <property type="taxonomic scope" value="Bacteria"/>
</dbReference>
<name>K0JR60_SACES</name>
<protein>
    <recommendedName>
        <fullName evidence="10">Molybdenum transport system permease</fullName>
    </recommendedName>
</protein>
<evidence type="ECO:0000256" key="8">
    <source>
        <dbReference type="ARBA" id="ARBA00023136"/>
    </source>
</evidence>
<dbReference type="InterPro" id="IPR000515">
    <property type="entry name" value="MetI-like"/>
</dbReference>
<organism evidence="12 13">
    <name type="scientific">Saccharothrix espanaensis (strain ATCC 51144 / DSM 44229 / JCM 9112 / NBRC 15066 / NRRL 15764)</name>
    <dbReference type="NCBI Taxonomy" id="1179773"/>
    <lineage>
        <taxon>Bacteria</taxon>
        <taxon>Bacillati</taxon>
        <taxon>Actinomycetota</taxon>
        <taxon>Actinomycetes</taxon>
        <taxon>Pseudonocardiales</taxon>
        <taxon>Pseudonocardiaceae</taxon>
        <taxon>Saccharothrix</taxon>
    </lineage>
</organism>
<dbReference type="CDD" id="cd06261">
    <property type="entry name" value="TM_PBP2"/>
    <property type="match status" value="1"/>
</dbReference>
<comment type="similarity">
    <text evidence="2 10">Belongs to the binding-protein-dependent transport system permease family. CysTW subfamily.</text>
</comment>
<dbReference type="KEGG" id="sesp:BN6_27380"/>
<dbReference type="NCBIfam" id="TIGR02141">
    <property type="entry name" value="modB_ABC"/>
    <property type="match status" value="1"/>
</dbReference>
<evidence type="ECO:0000256" key="1">
    <source>
        <dbReference type="ARBA" id="ARBA00004651"/>
    </source>
</evidence>
<reference evidence="12 13" key="1">
    <citation type="journal article" date="2012" name="BMC Genomics">
        <title>Complete genome sequence of Saccharothrix espanaensis DSM 44229T and comparison to the other completely sequenced Pseudonocardiaceae.</title>
        <authorList>
            <person name="Strobel T."/>
            <person name="Al-Dilaimi A."/>
            <person name="Blom J."/>
            <person name="Gessner A."/>
            <person name="Kalinowski J."/>
            <person name="Luzhetska M."/>
            <person name="Puhler A."/>
            <person name="Szczepanowski R."/>
            <person name="Bechthold A."/>
            <person name="Ruckert C."/>
        </authorList>
    </citation>
    <scope>NUCLEOTIDE SEQUENCE [LARGE SCALE GENOMIC DNA]</scope>
    <source>
        <strain evidence="13">ATCC 51144 / DSM 44229 / JCM 9112 / NBRC 15066 / NRRL 15764</strain>
    </source>
</reference>
<keyword evidence="7 9" id="KW-1133">Transmembrane helix</keyword>
<feature type="domain" description="ABC transmembrane type-1" evidence="11">
    <location>
        <begin position="54"/>
        <end position="255"/>
    </location>
</feature>
<evidence type="ECO:0000256" key="3">
    <source>
        <dbReference type="ARBA" id="ARBA00022448"/>
    </source>
</evidence>
<keyword evidence="13" id="KW-1185">Reference proteome</keyword>
<comment type="function">
    <text evidence="10">Part of the binding-protein-dependent transport system for molybdenum; probably responsible for the translocation of the substrate across the membrane.</text>
</comment>
<evidence type="ECO:0000256" key="9">
    <source>
        <dbReference type="RuleBase" id="RU363032"/>
    </source>
</evidence>
<feature type="transmembrane region" description="Helical" evidence="9">
    <location>
        <begin position="92"/>
        <end position="113"/>
    </location>
</feature>
<keyword evidence="5 10" id="KW-0500">Molybdenum</keyword>
<dbReference type="HOGENOM" id="CLU_016047_14_1_11"/>
<evidence type="ECO:0000256" key="4">
    <source>
        <dbReference type="ARBA" id="ARBA00022475"/>
    </source>
</evidence>
<dbReference type="EMBL" id="HE804045">
    <property type="protein sequence ID" value="CCH30050.1"/>
    <property type="molecule type" value="Genomic_DNA"/>
</dbReference>
<evidence type="ECO:0000256" key="7">
    <source>
        <dbReference type="ARBA" id="ARBA00022989"/>
    </source>
</evidence>
<dbReference type="NCBIfam" id="TIGR01581">
    <property type="entry name" value="Mo_ABC_porter"/>
    <property type="match status" value="1"/>
</dbReference>
<feature type="transmembrane region" description="Helical" evidence="9">
    <location>
        <begin position="54"/>
        <end position="80"/>
    </location>
</feature>
<dbReference type="BioCyc" id="SESP1179773:BN6_RS13275-MONOMER"/>
<dbReference type="STRING" id="1179773.BN6_27380"/>
<dbReference type="Pfam" id="PF00528">
    <property type="entry name" value="BPD_transp_1"/>
    <property type="match status" value="1"/>
</dbReference>
<feature type="transmembrane region" description="Helical" evidence="9">
    <location>
        <begin position="125"/>
        <end position="154"/>
    </location>
</feature>
<dbReference type="PROSITE" id="PS50928">
    <property type="entry name" value="ABC_TM1"/>
    <property type="match status" value="1"/>
</dbReference>
<keyword evidence="6 9" id="KW-0812">Transmembrane</keyword>
<dbReference type="GO" id="GO:0005886">
    <property type="term" value="C:plasma membrane"/>
    <property type="evidence" value="ECO:0007669"/>
    <property type="project" value="UniProtKB-SubCell"/>
</dbReference>
<dbReference type="AlphaFoldDB" id="K0JR60"/>
<dbReference type="Gene3D" id="1.10.3720.10">
    <property type="entry name" value="MetI-like"/>
    <property type="match status" value="1"/>
</dbReference>
<dbReference type="PANTHER" id="PTHR30183">
    <property type="entry name" value="MOLYBDENUM TRANSPORT SYSTEM PERMEASE PROTEIN MODB"/>
    <property type="match status" value="1"/>
</dbReference>
<proteinExistence type="inferred from homology"/>
<dbReference type="SUPFAM" id="SSF161098">
    <property type="entry name" value="MetI-like"/>
    <property type="match status" value="1"/>
</dbReference>
<evidence type="ECO:0000313" key="12">
    <source>
        <dbReference type="EMBL" id="CCH30050.1"/>
    </source>
</evidence>
<feature type="transmembrane region" description="Helical" evidence="9">
    <location>
        <begin position="238"/>
        <end position="257"/>
    </location>
</feature>
<evidence type="ECO:0000256" key="10">
    <source>
        <dbReference type="RuleBase" id="RU365097"/>
    </source>
</evidence>
<evidence type="ECO:0000256" key="6">
    <source>
        <dbReference type="ARBA" id="ARBA00022692"/>
    </source>
</evidence>
<gene>
    <name evidence="12" type="ordered locus">BN6_27380</name>
</gene>
<accession>K0JR60</accession>
<dbReference type="InterPro" id="IPR035906">
    <property type="entry name" value="MetI-like_sf"/>
</dbReference>
<feature type="transmembrane region" description="Helical" evidence="9">
    <location>
        <begin position="12"/>
        <end position="34"/>
    </location>
</feature>
<dbReference type="PATRIC" id="fig|1179773.3.peg.2735"/>
<keyword evidence="3 9" id="KW-0813">Transport</keyword>
<dbReference type="PANTHER" id="PTHR30183:SF3">
    <property type="entry name" value="MOLYBDENUM TRANSPORT SYSTEM PERMEASE PROTEIN MODB"/>
    <property type="match status" value="1"/>
</dbReference>
<feature type="transmembrane region" description="Helical" evidence="9">
    <location>
        <begin position="183"/>
        <end position="203"/>
    </location>
</feature>
<dbReference type="GO" id="GO:0015098">
    <property type="term" value="F:molybdate ion transmembrane transporter activity"/>
    <property type="evidence" value="ECO:0007669"/>
    <property type="project" value="UniProtKB-UniRule"/>
</dbReference>
<keyword evidence="4 10" id="KW-1003">Cell membrane</keyword>